<name>A0A2K1IEK8_PHYPA</name>
<sequence>MCTAHPNRCCAGYTRRTQSFTYTLHGNSSH</sequence>
<reference evidence="2" key="3">
    <citation type="submission" date="2020-12" db="UniProtKB">
        <authorList>
            <consortium name="EnsemblPlants"/>
        </authorList>
    </citation>
    <scope>IDENTIFICATION</scope>
</reference>
<proteinExistence type="predicted"/>
<reference evidence="1 3" key="1">
    <citation type="journal article" date="2008" name="Science">
        <title>The Physcomitrella genome reveals evolutionary insights into the conquest of land by plants.</title>
        <authorList>
            <person name="Rensing S."/>
            <person name="Lang D."/>
            <person name="Zimmer A."/>
            <person name="Terry A."/>
            <person name="Salamov A."/>
            <person name="Shapiro H."/>
            <person name="Nishiyama T."/>
            <person name="Perroud P.-F."/>
            <person name="Lindquist E."/>
            <person name="Kamisugi Y."/>
            <person name="Tanahashi T."/>
            <person name="Sakakibara K."/>
            <person name="Fujita T."/>
            <person name="Oishi K."/>
            <person name="Shin-I T."/>
            <person name="Kuroki Y."/>
            <person name="Toyoda A."/>
            <person name="Suzuki Y."/>
            <person name="Hashimoto A."/>
            <person name="Yamaguchi K."/>
            <person name="Sugano A."/>
            <person name="Kohara Y."/>
            <person name="Fujiyama A."/>
            <person name="Anterola A."/>
            <person name="Aoki S."/>
            <person name="Ashton N."/>
            <person name="Barbazuk W.B."/>
            <person name="Barker E."/>
            <person name="Bennetzen J."/>
            <person name="Bezanilla M."/>
            <person name="Blankenship R."/>
            <person name="Cho S.H."/>
            <person name="Dutcher S."/>
            <person name="Estelle M."/>
            <person name="Fawcett J.A."/>
            <person name="Gundlach H."/>
            <person name="Hanada K."/>
            <person name="Heyl A."/>
            <person name="Hicks K.A."/>
            <person name="Hugh J."/>
            <person name="Lohr M."/>
            <person name="Mayer K."/>
            <person name="Melkozernov A."/>
            <person name="Murata T."/>
            <person name="Nelson D."/>
            <person name="Pils B."/>
            <person name="Prigge M."/>
            <person name="Reiss B."/>
            <person name="Renner T."/>
            <person name="Rombauts S."/>
            <person name="Rushton P."/>
            <person name="Sanderfoot A."/>
            <person name="Schween G."/>
            <person name="Shiu S.-H."/>
            <person name="Stueber K."/>
            <person name="Theodoulou F.L."/>
            <person name="Tu H."/>
            <person name="Van de Peer Y."/>
            <person name="Verrier P.J."/>
            <person name="Waters E."/>
            <person name="Wood A."/>
            <person name="Yang L."/>
            <person name="Cove D."/>
            <person name="Cuming A."/>
            <person name="Hasebe M."/>
            <person name="Lucas S."/>
            <person name="Mishler D.B."/>
            <person name="Reski R."/>
            <person name="Grigoriev I."/>
            <person name="Quatrano R.S."/>
            <person name="Boore J.L."/>
        </authorList>
    </citation>
    <scope>NUCLEOTIDE SEQUENCE [LARGE SCALE GENOMIC DNA]</scope>
    <source>
        <strain evidence="2 3">cv. Gransden 2004</strain>
    </source>
</reference>
<dbReference type="EnsemblPlants" id="Pp3c25_11460V3.1">
    <property type="protein sequence ID" value="Pp3c25_11460V3.1"/>
    <property type="gene ID" value="Pp3c25_11460"/>
</dbReference>
<evidence type="ECO:0000313" key="1">
    <source>
        <dbReference type="EMBL" id="PNR27705.1"/>
    </source>
</evidence>
<keyword evidence="3" id="KW-1185">Reference proteome</keyword>
<accession>A0A2K1IEK8</accession>
<dbReference type="EMBL" id="ABEU02000025">
    <property type="protein sequence ID" value="PNR27705.1"/>
    <property type="molecule type" value="Genomic_DNA"/>
</dbReference>
<evidence type="ECO:0000313" key="2">
    <source>
        <dbReference type="EnsemblPlants" id="Pp3c25_11460V3.1"/>
    </source>
</evidence>
<dbReference type="InParanoid" id="A0A2K1IEK8"/>
<reference evidence="1 3" key="2">
    <citation type="journal article" date="2018" name="Plant J.">
        <title>The Physcomitrella patens chromosome-scale assembly reveals moss genome structure and evolution.</title>
        <authorList>
            <person name="Lang D."/>
            <person name="Ullrich K.K."/>
            <person name="Murat F."/>
            <person name="Fuchs J."/>
            <person name="Jenkins J."/>
            <person name="Haas F.B."/>
            <person name="Piednoel M."/>
            <person name="Gundlach H."/>
            <person name="Van Bel M."/>
            <person name="Meyberg R."/>
            <person name="Vives C."/>
            <person name="Morata J."/>
            <person name="Symeonidi A."/>
            <person name="Hiss M."/>
            <person name="Muchero W."/>
            <person name="Kamisugi Y."/>
            <person name="Saleh O."/>
            <person name="Blanc G."/>
            <person name="Decker E.L."/>
            <person name="van Gessel N."/>
            <person name="Grimwood J."/>
            <person name="Hayes R.D."/>
            <person name="Graham S.W."/>
            <person name="Gunter L.E."/>
            <person name="McDaniel S.F."/>
            <person name="Hoernstein S.N.W."/>
            <person name="Larsson A."/>
            <person name="Li F.W."/>
            <person name="Perroud P.F."/>
            <person name="Phillips J."/>
            <person name="Ranjan P."/>
            <person name="Rokshar D.S."/>
            <person name="Rothfels C.J."/>
            <person name="Schneider L."/>
            <person name="Shu S."/>
            <person name="Stevenson D.W."/>
            <person name="Thummler F."/>
            <person name="Tillich M."/>
            <person name="Villarreal Aguilar J.C."/>
            <person name="Widiez T."/>
            <person name="Wong G.K."/>
            <person name="Wymore A."/>
            <person name="Zhang Y."/>
            <person name="Zimmer A.D."/>
            <person name="Quatrano R.S."/>
            <person name="Mayer K.F.X."/>
            <person name="Goodstein D."/>
            <person name="Casacuberta J.M."/>
            <person name="Vandepoele K."/>
            <person name="Reski R."/>
            <person name="Cuming A.C."/>
            <person name="Tuskan G.A."/>
            <person name="Maumus F."/>
            <person name="Salse J."/>
            <person name="Schmutz J."/>
            <person name="Rensing S.A."/>
        </authorList>
    </citation>
    <scope>NUCLEOTIDE SEQUENCE [LARGE SCALE GENOMIC DNA]</scope>
    <source>
        <strain evidence="2 3">cv. Gransden 2004</strain>
    </source>
</reference>
<dbReference type="AlphaFoldDB" id="A0A2K1IEK8"/>
<dbReference type="Proteomes" id="UP000006727">
    <property type="component" value="Chromosome 25"/>
</dbReference>
<organism evidence="1">
    <name type="scientific">Physcomitrium patens</name>
    <name type="common">Spreading-leaved earth moss</name>
    <name type="synonym">Physcomitrella patens</name>
    <dbReference type="NCBI Taxonomy" id="3218"/>
    <lineage>
        <taxon>Eukaryota</taxon>
        <taxon>Viridiplantae</taxon>
        <taxon>Streptophyta</taxon>
        <taxon>Embryophyta</taxon>
        <taxon>Bryophyta</taxon>
        <taxon>Bryophytina</taxon>
        <taxon>Bryopsida</taxon>
        <taxon>Funariidae</taxon>
        <taxon>Funariales</taxon>
        <taxon>Funariaceae</taxon>
        <taxon>Physcomitrium</taxon>
    </lineage>
</organism>
<protein>
    <submittedName>
        <fullName evidence="1 2">Uncharacterized protein</fullName>
    </submittedName>
</protein>
<dbReference type="Gramene" id="Pp3c25_11460V3.1">
    <property type="protein sequence ID" value="Pp3c25_11460V3.1"/>
    <property type="gene ID" value="Pp3c25_11460"/>
</dbReference>
<gene>
    <name evidence="1" type="ORF">PHYPA_029857</name>
</gene>
<evidence type="ECO:0000313" key="3">
    <source>
        <dbReference type="Proteomes" id="UP000006727"/>
    </source>
</evidence>